<dbReference type="InterPro" id="IPR016169">
    <property type="entry name" value="FAD-bd_PCMH_sub2"/>
</dbReference>
<dbReference type="Pfam" id="PF03450">
    <property type="entry name" value="CO_deh_flav_C"/>
    <property type="match status" value="1"/>
</dbReference>
<dbReference type="InterPro" id="IPR016166">
    <property type="entry name" value="FAD-bd_PCMH"/>
</dbReference>
<proteinExistence type="predicted"/>
<accession>A0A9X5E6P1</accession>
<keyword evidence="6" id="KW-1185">Reference proteome</keyword>
<dbReference type="InterPro" id="IPR005107">
    <property type="entry name" value="CO_DH_flav_C"/>
</dbReference>
<gene>
    <name evidence="5" type="ORF">QH73_0016075</name>
</gene>
<evidence type="ECO:0000256" key="2">
    <source>
        <dbReference type="ARBA" id="ARBA00022827"/>
    </source>
</evidence>
<keyword evidence="2" id="KW-0274">FAD</keyword>
<keyword evidence="1" id="KW-0285">Flavoprotein</keyword>
<dbReference type="Pfam" id="PF00941">
    <property type="entry name" value="FAD_binding_5"/>
    <property type="match status" value="1"/>
</dbReference>
<evidence type="ECO:0000313" key="5">
    <source>
        <dbReference type="EMBL" id="NHC36144.1"/>
    </source>
</evidence>
<dbReference type="Gene3D" id="3.30.390.50">
    <property type="entry name" value="CO dehydrogenase flavoprotein, C-terminal domain"/>
    <property type="match status" value="1"/>
</dbReference>
<dbReference type="GO" id="GO:0016491">
    <property type="term" value="F:oxidoreductase activity"/>
    <property type="evidence" value="ECO:0007669"/>
    <property type="project" value="UniProtKB-KW"/>
</dbReference>
<evidence type="ECO:0000313" key="6">
    <source>
        <dbReference type="Proteomes" id="UP000031532"/>
    </source>
</evidence>
<dbReference type="OrthoDB" id="9774454at2"/>
<reference evidence="5 6" key="1">
    <citation type="journal article" date="2015" name="Genome Announc.">
        <title>Draft Genome Sequence of the Terrestrial Cyanobacterium Scytonema millei VB511283, Isolated from Eastern India.</title>
        <authorList>
            <person name="Sen D."/>
            <person name="Chandrababunaidu M.M."/>
            <person name="Singh D."/>
            <person name="Sanghi N."/>
            <person name="Ghorai A."/>
            <person name="Mishra G.P."/>
            <person name="Madduluri M."/>
            <person name="Adhikary S.P."/>
            <person name="Tripathy S."/>
        </authorList>
    </citation>
    <scope>NUCLEOTIDE SEQUENCE [LARGE SCALE GENOMIC DNA]</scope>
    <source>
        <strain evidence="5 6">VB511283</strain>
    </source>
</reference>
<dbReference type="GO" id="GO:0071949">
    <property type="term" value="F:FAD binding"/>
    <property type="evidence" value="ECO:0007669"/>
    <property type="project" value="InterPro"/>
</dbReference>
<evidence type="ECO:0000256" key="3">
    <source>
        <dbReference type="ARBA" id="ARBA00023002"/>
    </source>
</evidence>
<dbReference type="SUPFAM" id="SSF55447">
    <property type="entry name" value="CO dehydrogenase flavoprotein C-terminal domain-like"/>
    <property type="match status" value="1"/>
</dbReference>
<dbReference type="PANTHER" id="PTHR42659">
    <property type="entry name" value="XANTHINE DEHYDROGENASE SUBUNIT C-RELATED"/>
    <property type="match status" value="1"/>
</dbReference>
<dbReference type="PANTHER" id="PTHR42659:SF2">
    <property type="entry name" value="XANTHINE DEHYDROGENASE SUBUNIT C-RELATED"/>
    <property type="match status" value="1"/>
</dbReference>
<sequence>MIPGQFDYAAPETLEAAVNLLKENEGAKILAGGHSLLREMKLGRVSPLLLVDLGKIQGLQGIGLNRDPNGVVQIGVMTTYAQTANALKVKENYRALAEAALSIGDAQIRNWGRIGDIFAYRDLACDLPAAALVLEATFNTIDPSGHRAILAEEFINASFNLGLEPGEIVTSIDLPPYVTGTNSAYEKFQHPASGYTICGIATLIRRSSSGIVSKCRVAVTGAHAHAIRLRQVEAALEGKAPTTKNIAAAANLATESVSISQEASQVLNSLSNNYISTEYRTHLTGVLTARSLTRATERVEIRNYT</sequence>
<dbReference type="AlphaFoldDB" id="A0A9X5E6P1"/>
<dbReference type="SUPFAM" id="SSF56176">
    <property type="entry name" value="FAD-binding/transporter-associated domain-like"/>
    <property type="match status" value="1"/>
</dbReference>
<dbReference type="Gene3D" id="3.30.43.10">
    <property type="entry name" value="Uridine Diphospho-n-acetylenolpyruvylglucosamine Reductase, domain 2"/>
    <property type="match status" value="1"/>
</dbReference>
<evidence type="ECO:0000256" key="1">
    <source>
        <dbReference type="ARBA" id="ARBA00022630"/>
    </source>
</evidence>
<feature type="domain" description="FAD-binding PCMH-type" evidence="4">
    <location>
        <begin position="1"/>
        <end position="179"/>
    </location>
</feature>
<name>A0A9X5E6P1_9CYAN</name>
<dbReference type="EMBL" id="JTJC03000004">
    <property type="protein sequence ID" value="NHC36144.1"/>
    <property type="molecule type" value="Genomic_DNA"/>
</dbReference>
<dbReference type="InterPro" id="IPR051312">
    <property type="entry name" value="Diverse_Substr_Oxidored"/>
</dbReference>
<organism evidence="5 6">
    <name type="scientific">Scytonema millei VB511283</name>
    <dbReference type="NCBI Taxonomy" id="1245923"/>
    <lineage>
        <taxon>Bacteria</taxon>
        <taxon>Bacillati</taxon>
        <taxon>Cyanobacteriota</taxon>
        <taxon>Cyanophyceae</taxon>
        <taxon>Nostocales</taxon>
        <taxon>Scytonemataceae</taxon>
        <taxon>Scytonema</taxon>
    </lineage>
</organism>
<dbReference type="SMART" id="SM01092">
    <property type="entry name" value="CO_deh_flav_C"/>
    <property type="match status" value="1"/>
</dbReference>
<dbReference type="InterPro" id="IPR002346">
    <property type="entry name" value="Mopterin_DH_FAD-bd"/>
</dbReference>
<dbReference type="Gene3D" id="3.30.465.10">
    <property type="match status" value="1"/>
</dbReference>
<protein>
    <submittedName>
        <fullName evidence="5">Xanthine dehydrogenase family protein subunit M</fullName>
    </submittedName>
</protein>
<evidence type="ECO:0000259" key="4">
    <source>
        <dbReference type="PROSITE" id="PS51387"/>
    </source>
</evidence>
<dbReference type="Proteomes" id="UP000031532">
    <property type="component" value="Unassembled WGS sequence"/>
</dbReference>
<dbReference type="InterPro" id="IPR036318">
    <property type="entry name" value="FAD-bd_PCMH-like_sf"/>
</dbReference>
<dbReference type="InterPro" id="IPR016167">
    <property type="entry name" value="FAD-bd_PCMH_sub1"/>
</dbReference>
<dbReference type="PROSITE" id="PS51387">
    <property type="entry name" value="FAD_PCMH"/>
    <property type="match status" value="1"/>
</dbReference>
<dbReference type="RefSeq" id="WP_039717155.1">
    <property type="nucleotide sequence ID" value="NZ_JTJC03000004.1"/>
</dbReference>
<keyword evidence="3" id="KW-0560">Oxidoreductase</keyword>
<comment type="caution">
    <text evidence="5">The sequence shown here is derived from an EMBL/GenBank/DDBJ whole genome shotgun (WGS) entry which is preliminary data.</text>
</comment>
<dbReference type="InterPro" id="IPR036683">
    <property type="entry name" value="CO_DH_flav_C_dom_sf"/>
</dbReference>